<dbReference type="GO" id="GO:0008654">
    <property type="term" value="P:phospholipid biosynthetic process"/>
    <property type="evidence" value="ECO:0007669"/>
    <property type="project" value="InterPro"/>
</dbReference>
<evidence type="ECO:0000313" key="5">
    <source>
        <dbReference type="Proteomes" id="UP000439113"/>
    </source>
</evidence>
<dbReference type="EMBL" id="WNKS01000001">
    <property type="protein sequence ID" value="MTV29527.1"/>
    <property type="molecule type" value="Genomic_DNA"/>
</dbReference>
<dbReference type="InterPro" id="IPR000462">
    <property type="entry name" value="CDP-OH_P_trans"/>
</dbReference>
<evidence type="ECO:0000313" key="4">
    <source>
        <dbReference type="EMBL" id="MTV29527.1"/>
    </source>
</evidence>
<dbReference type="GO" id="GO:0016780">
    <property type="term" value="F:phosphotransferase activity, for other substituted phosphate groups"/>
    <property type="evidence" value="ECO:0007669"/>
    <property type="project" value="InterPro"/>
</dbReference>
<evidence type="ECO:0000256" key="1">
    <source>
        <dbReference type="ARBA" id="ARBA00004370"/>
    </source>
</evidence>
<dbReference type="OrthoDB" id="116551at2"/>
<feature type="transmembrane region" description="Helical" evidence="3">
    <location>
        <begin position="39"/>
        <end position="64"/>
    </location>
</feature>
<feature type="transmembrane region" description="Helical" evidence="3">
    <location>
        <begin position="70"/>
        <end position="86"/>
    </location>
</feature>
<dbReference type="Proteomes" id="UP000439113">
    <property type="component" value="Unassembled WGS sequence"/>
</dbReference>
<keyword evidence="2 3" id="KW-0472">Membrane</keyword>
<keyword evidence="3" id="KW-0812">Transmembrane</keyword>
<name>A0A6N8DH84_RHOAC</name>
<keyword evidence="3" id="KW-1133">Transmembrane helix</keyword>
<comment type="caution">
    <text evidence="4">The sequence shown here is derived from an EMBL/GenBank/DDBJ whole genome shotgun (WGS) entry which is preliminary data.</text>
</comment>
<dbReference type="AlphaFoldDB" id="A0A6N8DH84"/>
<dbReference type="PANTHER" id="PTHR10414:SF37">
    <property type="entry name" value="BB IN A BOXCAR, ISOFORM C"/>
    <property type="match status" value="1"/>
</dbReference>
<organism evidence="4 5">
    <name type="scientific">Rhodoblastus acidophilus</name>
    <name type="common">Rhodopseudomonas acidophila</name>
    <dbReference type="NCBI Taxonomy" id="1074"/>
    <lineage>
        <taxon>Bacteria</taxon>
        <taxon>Pseudomonadati</taxon>
        <taxon>Pseudomonadota</taxon>
        <taxon>Alphaproteobacteria</taxon>
        <taxon>Hyphomicrobiales</taxon>
        <taxon>Rhodoblastaceae</taxon>
        <taxon>Rhodoblastus</taxon>
    </lineage>
</organism>
<protein>
    <submittedName>
        <fullName evidence="4">CDP-alcohol phosphatidyltransferase family protein</fullName>
    </submittedName>
</protein>
<dbReference type="Pfam" id="PF01066">
    <property type="entry name" value="CDP-OH_P_transf"/>
    <property type="match status" value="1"/>
</dbReference>
<feature type="transmembrane region" description="Helical" evidence="3">
    <location>
        <begin position="202"/>
        <end position="220"/>
    </location>
</feature>
<reference evidence="4 5" key="1">
    <citation type="submission" date="2019-11" db="EMBL/GenBank/DDBJ databases">
        <title>Whole-genome sequence of a Rhodoblastus acidophilus DSM 142.</title>
        <authorList>
            <person name="Kyndt J.A."/>
            <person name="Meyer T.E."/>
        </authorList>
    </citation>
    <scope>NUCLEOTIDE SEQUENCE [LARGE SCALE GENOMIC DNA]</scope>
    <source>
        <strain evidence="4 5">DSM 142</strain>
    </source>
</reference>
<feature type="transmembrane region" description="Helical" evidence="3">
    <location>
        <begin position="171"/>
        <end position="190"/>
    </location>
</feature>
<dbReference type="InterPro" id="IPR043130">
    <property type="entry name" value="CDP-OH_PTrfase_TM_dom"/>
</dbReference>
<evidence type="ECO:0000256" key="3">
    <source>
        <dbReference type="SAM" id="Phobius"/>
    </source>
</evidence>
<sequence>MELETSLTSTPTARVPNRIQTNLLARSERRLLNYLCSRLPAWVTPDGLTALSFVGALLSFASYVAARFDPAWLFGASLGLVVYWFGDSLDGSLARHRKIERPKYGYFIDHSVDALSNLVLMAGLGLSSFVSLPVALLALIGYYLLGIHVFISAYVTDEFKLTFLSAGPTELRLLLVALNTIMFIAGAQSLNLGGHAVSLYDAPVGLAALIFLILFLIATIKKARELL</sequence>
<comment type="subcellular location">
    <subcellularLocation>
        <location evidence="1">Membrane</location>
    </subcellularLocation>
</comment>
<dbReference type="GO" id="GO:0016020">
    <property type="term" value="C:membrane"/>
    <property type="evidence" value="ECO:0007669"/>
    <property type="project" value="UniProtKB-SubCell"/>
</dbReference>
<dbReference type="Gene3D" id="1.20.120.1760">
    <property type="match status" value="1"/>
</dbReference>
<keyword evidence="4" id="KW-0808">Transferase</keyword>
<gene>
    <name evidence="4" type="ORF">GJ654_00815</name>
</gene>
<evidence type="ECO:0000256" key="2">
    <source>
        <dbReference type="ARBA" id="ARBA00023136"/>
    </source>
</evidence>
<proteinExistence type="predicted"/>
<dbReference type="InterPro" id="IPR014472">
    <property type="entry name" value="CHOPT"/>
</dbReference>
<dbReference type="PANTHER" id="PTHR10414">
    <property type="entry name" value="ETHANOLAMINEPHOSPHOTRANSFERASE"/>
    <property type="match status" value="1"/>
</dbReference>
<feature type="transmembrane region" description="Helical" evidence="3">
    <location>
        <begin position="132"/>
        <end position="151"/>
    </location>
</feature>
<accession>A0A6N8DH84</accession>